<dbReference type="GO" id="GO:0004633">
    <property type="term" value="F:phosphopantothenoylcysteine decarboxylase activity"/>
    <property type="evidence" value="ECO:0007669"/>
    <property type="project" value="UniProtKB-UniRule"/>
</dbReference>
<keyword evidence="3" id="KW-0460">Magnesium</keyword>
<dbReference type="Pfam" id="PF04127">
    <property type="entry name" value="DFP"/>
    <property type="match status" value="2"/>
</dbReference>
<evidence type="ECO:0000313" key="8">
    <source>
        <dbReference type="Proteomes" id="UP000192602"/>
    </source>
</evidence>
<comment type="cofactor">
    <cofactor evidence="3">
        <name>FMN</name>
        <dbReference type="ChEBI" id="CHEBI:58210"/>
    </cofactor>
    <text evidence="3">Binds 1 FMN per subunit.</text>
</comment>
<feature type="domain" description="DNA/pantothenate metabolism flavoprotein C-terminal" evidence="6">
    <location>
        <begin position="286"/>
        <end position="415"/>
    </location>
</feature>
<protein>
    <recommendedName>
        <fullName evidence="3">Coenzyme A biosynthesis bifunctional protein CoaBC</fullName>
    </recommendedName>
    <alternativeName>
        <fullName evidence="3">DNA/pantothenate metabolism flavoprotein</fullName>
    </alternativeName>
    <alternativeName>
        <fullName evidence="3">Phosphopantothenoylcysteine synthetase/decarboxylase</fullName>
        <shortName evidence="3">PPCS-PPCDC</shortName>
    </alternativeName>
    <domain>
        <recommendedName>
            <fullName evidence="3">Phosphopantothenoylcysteine decarboxylase</fullName>
            <shortName evidence="3">PPC decarboxylase</shortName>
            <shortName evidence="3">PPC-DC</shortName>
            <ecNumber evidence="3">4.1.1.36</ecNumber>
        </recommendedName>
        <alternativeName>
            <fullName evidence="3">CoaC</fullName>
        </alternativeName>
    </domain>
    <domain>
        <recommendedName>
            <fullName evidence="3">Phosphopantothenate--cysteine ligase</fullName>
            <ecNumber evidence="3">6.3.2.5</ecNumber>
        </recommendedName>
        <alternativeName>
            <fullName evidence="3">CoaB</fullName>
        </alternativeName>
        <alternativeName>
            <fullName evidence="3">Phosphopantothenoylcysteine synthetase</fullName>
            <shortName evidence="3">PPC synthetase</shortName>
            <shortName evidence="3">PPC-S</shortName>
        </alternativeName>
    </domain>
</protein>
<dbReference type="SUPFAM" id="SSF102645">
    <property type="entry name" value="CoaB-like"/>
    <property type="match status" value="1"/>
</dbReference>
<comment type="similarity">
    <text evidence="3 4">In the N-terminal section; belongs to the HFCD (homo-oligomeric flavin containing Cys decarboxylase) superfamily.</text>
</comment>
<dbReference type="Proteomes" id="UP000192602">
    <property type="component" value="Unassembled WGS sequence"/>
</dbReference>
<dbReference type="PANTHER" id="PTHR14359:SF6">
    <property type="entry name" value="PHOSPHOPANTOTHENOYLCYSTEINE DECARBOXYLASE"/>
    <property type="match status" value="1"/>
</dbReference>
<dbReference type="Gene3D" id="3.40.50.10300">
    <property type="entry name" value="CoaB-like"/>
    <property type="match status" value="1"/>
</dbReference>
<dbReference type="InterPro" id="IPR036551">
    <property type="entry name" value="Flavin_trans-like"/>
</dbReference>
<dbReference type="InterPro" id="IPR007085">
    <property type="entry name" value="DNA/pantothenate-metab_flavo_C"/>
</dbReference>
<feature type="binding site" evidence="3">
    <location>
        <position position="344"/>
    </location>
    <ligand>
        <name>CTP</name>
        <dbReference type="ChEBI" id="CHEBI:37563"/>
    </ligand>
</feature>
<keyword evidence="3" id="KW-0479">Metal-binding</keyword>
<evidence type="ECO:0000256" key="4">
    <source>
        <dbReference type="RuleBase" id="RU364078"/>
    </source>
</evidence>
<comment type="pathway">
    <text evidence="3 4">Cofactor biosynthesis; coenzyme A biosynthesis; CoA from (R)-pantothenate: step 3/5.</text>
</comment>
<evidence type="ECO:0000256" key="1">
    <source>
        <dbReference type="ARBA" id="ARBA00022793"/>
    </source>
</evidence>
<dbReference type="PANTHER" id="PTHR14359">
    <property type="entry name" value="HOMO-OLIGOMERIC FLAVIN CONTAINING CYS DECARBOXYLASE FAMILY"/>
    <property type="match status" value="1"/>
</dbReference>
<evidence type="ECO:0000259" key="6">
    <source>
        <dbReference type="Pfam" id="PF04127"/>
    </source>
</evidence>
<dbReference type="EMBL" id="FWWZ01000001">
    <property type="protein sequence ID" value="SMC09441.1"/>
    <property type="molecule type" value="Genomic_DNA"/>
</dbReference>
<evidence type="ECO:0000256" key="3">
    <source>
        <dbReference type="HAMAP-Rule" id="MF_02225"/>
    </source>
</evidence>
<dbReference type="GO" id="GO:0015941">
    <property type="term" value="P:pantothenate catabolic process"/>
    <property type="evidence" value="ECO:0007669"/>
    <property type="project" value="InterPro"/>
</dbReference>
<dbReference type="STRING" id="1069081.SAMN05660197_1249"/>
<feature type="binding site" evidence="3">
    <location>
        <position position="310"/>
    </location>
    <ligand>
        <name>CTP</name>
        <dbReference type="ChEBI" id="CHEBI:37563"/>
    </ligand>
</feature>
<evidence type="ECO:0000256" key="2">
    <source>
        <dbReference type="ARBA" id="ARBA00023239"/>
    </source>
</evidence>
<gene>
    <name evidence="3" type="primary">coaBC</name>
    <name evidence="7" type="ORF">SAMN05660197_1249</name>
</gene>
<dbReference type="RefSeq" id="WP_084276587.1">
    <property type="nucleotide sequence ID" value="NZ_AP026671.1"/>
</dbReference>
<dbReference type="UniPathway" id="UPA00241">
    <property type="reaction ID" value="UER00353"/>
</dbReference>
<feature type="binding site" evidence="3">
    <location>
        <position position="300"/>
    </location>
    <ligand>
        <name>CTP</name>
        <dbReference type="ChEBI" id="CHEBI:37563"/>
    </ligand>
</feature>
<keyword evidence="1 3" id="KW-0210">Decarboxylase</keyword>
<evidence type="ECO:0000259" key="5">
    <source>
        <dbReference type="Pfam" id="PF02441"/>
    </source>
</evidence>
<dbReference type="InterPro" id="IPR005252">
    <property type="entry name" value="CoaBC"/>
</dbReference>
<feature type="active site" description="Proton donor" evidence="3">
    <location>
        <position position="156"/>
    </location>
</feature>
<keyword evidence="3 4" id="KW-0436">Ligase</keyword>
<dbReference type="InterPro" id="IPR035929">
    <property type="entry name" value="CoaB-like_sf"/>
</dbReference>
<keyword evidence="2 3" id="KW-0456">Lyase</keyword>
<feature type="domain" description="DNA/pantothenate metabolism flavoprotein C-terminal" evidence="6">
    <location>
        <begin position="185"/>
        <end position="266"/>
    </location>
</feature>
<accession>A0A1W1WT09</accession>
<dbReference type="Pfam" id="PF02441">
    <property type="entry name" value="Flavoprotein"/>
    <property type="match status" value="1"/>
</dbReference>
<dbReference type="GO" id="GO:0010181">
    <property type="term" value="F:FMN binding"/>
    <property type="evidence" value="ECO:0007669"/>
    <property type="project" value="UniProtKB-UniRule"/>
</dbReference>
<keyword evidence="3 4" id="KW-0288">FMN</keyword>
<comment type="caution">
    <text evidence="3">Lacks conserved residue(s) required for the propagation of feature annotation.</text>
</comment>
<dbReference type="AlphaFoldDB" id="A0A1W1WT09"/>
<feature type="binding site" evidence="3">
    <location>
        <position position="364"/>
    </location>
    <ligand>
        <name>CTP</name>
        <dbReference type="ChEBI" id="CHEBI:37563"/>
    </ligand>
</feature>
<comment type="cofactor">
    <cofactor evidence="3">
        <name>Mg(2+)</name>
        <dbReference type="ChEBI" id="CHEBI:18420"/>
    </cofactor>
</comment>
<comment type="function">
    <text evidence="3">Catalyzes two sequential steps in the biosynthesis of coenzyme A. In the first step cysteine is conjugated to 4'-phosphopantothenate to form 4-phosphopantothenoylcysteine. In the second step the latter compound is decarboxylated to form 4'-phosphopantotheine.</text>
</comment>
<dbReference type="EC" id="4.1.1.36" evidence="3"/>
<comment type="pathway">
    <text evidence="3 4">Cofactor biosynthesis; coenzyme A biosynthesis; CoA from (R)-pantothenate: step 2/5.</text>
</comment>
<comment type="function">
    <text evidence="4">Catalyzes two steps in the biosynthesis of coenzyme A. In the first step cysteine is conjugated to 4'-phosphopantothenate to form 4-phosphopantothenoylcysteine, in the latter compound is decarboxylated to form 4'-phosphopantotheine.</text>
</comment>
<keyword evidence="3" id="KW-0511">Multifunctional enzyme</keyword>
<dbReference type="NCBIfam" id="TIGR00521">
    <property type="entry name" value="coaBC_dfp"/>
    <property type="match status" value="1"/>
</dbReference>
<reference evidence="8" key="1">
    <citation type="submission" date="2017-04" db="EMBL/GenBank/DDBJ databases">
        <authorList>
            <person name="Varghese N."/>
            <person name="Submissions S."/>
        </authorList>
    </citation>
    <scope>NUCLEOTIDE SEQUENCE [LARGE SCALE GENOMIC DNA]</scope>
    <source>
        <strain evidence="8">DSM 16512</strain>
    </source>
</reference>
<dbReference type="GO" id="GO:0015937">
    <property type="term" value="P:coenzyme A biosynthetic process"/>
    <property type="evidence" value="ECO:0007669"/>
    <property type="project" value="UniProtKB-UniRule"/>
</dbReference>
<keyword evidence="8" id="KW-1185">Reference proteome</keyword>
<proteinExistence type="inferred from homology"/>
<comment type="catalytic activity">
    <reaction evidence="3 4">
        <text>(R)-4'-phosphopantothenate + L-cysteine + CTP = N-[(R)-4-phosphopantothenoyl]-L-cysteine + CMP + diphosphate + H(+)</text>
        <dbReference type="Rhea" id="RHEA:19397"/>
        <dbReference type="ChEBI" id="CHEBI:10986"/>
        <dbReference type="ChEBI" id="CHEBI:15378"/>
        <dbReference type="ChEBI" id="CHEBI:33019"/>
        <dbReference type="ChEBI" id="CHEBI:35235"/>
        <dbReference type="ChEBI" id="CHEBI:37563"/>
        <dbReference type="ChEBI" id="CHEBI:59458"/>
        <dbReference type="ChEBI" id="CHEBI:60377"/>
        <dbReference type="EC" id="6.3.2.5"/>
    </reaction>
</comment>
<dbReference type="InterPro" id="IPR003382">
    <property type="entry name" value="Flavoprotein"/>
</dbReference>
<dbReference type="SUPFAM" id="SSF52507">
    <property type="entry name" value="Homo-oligomeric flavin-containing Cys decarboxylases, HFCD"/>
    <property type="match status" value="1"/>
</dbReference>
<dbReference type="Gene3D" id="3.40.50.1950">
    <property type="entry name" value="Flavin prenyltransferase-like"/>
    <property type="match status" value="1"/>
</dbReference>
<feature type="region of interest" description="Phosphopantothenate--cysteine ligase" evidence="3">
    <location>
        <begin position="189"/>
        <end position="419"/>
    </location>
</feature>
<sequence length="419" mass="46600">MLSNKKILLGVTGSISIYKAVELLRLFIKAGAEVKVVMTLSTKKFVSPLTFEAAGSQKVLCEESEDWTNRNNHIHVAQDYDIFVIAPATANTINKLSNGIADNLLTQTALAFDKIKILAPAMNTNMYKNRFTEASFKLLRLNGYKIVEPVSKELACGTTGLGALADVEDIFFATARELLADSFWQDRYAIITGGGTIERIDDVRFISNFSSGKQACALATALYLKGAHVELITTKPCENLPKGVELYEVESAQEMYEFLQERIKVAKRGIVKKPDLINDLTQPELIQKTPYLFMAAAVSDYRPKYPQRGKLKKEQIGQEWCLELVKNTDILSSIDKEGIKTVGFKAEIDEESALHNAQAMLESKNIDAVCLNLVKGATKFGSDKNQIIYITKEKTIKSPLKEKLDLALDITEIVKDLDE</sequence>
<dbReference type="GO" id="GO:0004632">
    <property type="term" value="F:phosphopantothenate--cysteine ligase activity"/>
    <property type="evidence" value="ECO:0007669"/>
    <property type="project" value="UniProtKB-UniRule"/>
</dbReference>
<comment type="catalytic activity">
    <reaction evidence="3 4">
        <text>N-[(R)-4-phosphopantothenoyl]-L-cysteine + H(+) = (R)-4'-phosphopantetheine + CO2</text>
        <dbReference type="Rhea" id="RHEA:16793"/>
        <dbReference type="ChEBI" id="CHEBI:15378"/>
        <dbReference type="ChEBI" id="CHEBI:16526"/>
        <dbReference type="ChEBI" id="CHEBI:59458"/>
        <dbReference type="ChEBI" id="CHEBI:61723"/>
        <dbReference type="EC" id="4.1.1.36"/>
    </reaction>
</comment>
<name>A0A1W1WT09_9BACT</name>
<dbReference type="GO" id="GO:0071513">
    <property type="term" value="C:phosphopantothenoylcysteine decarboxylase complex"/>
    <property type="evidence" value="ECO:0007669"/>
    <property type="project" value="TreeGrafter"/>
</dbReference>
<dbReference type="OrthoDB" id="9802554at2"/>
<dbReference type="HAMAP" id="MF_02225">
    <property type="entry name" value="CoaBC"/>
    <property type="match status" value="1"/>
</dbReference>
<feature type="domain" description="Flavoprotein" evidence="5">
    <location>
        <begin position="5"/>
        <end position="139"/>
    </location>
</feature>
<evidence type="ECO:0000313" key="7">
    <source>
        <dbReference type="EMBL" id="SMC09441.1"/>
    </source>
</evidence>
<organism evidence="7 8">
    <name type="scientific">Nitratiruptor tergarcus DSM 16512</name>
    <dbReference type="NCBI Taxonomy" id="1069081"/>
    <lineage>
        <taxon>Bacteria</taxon>
        <taxon>Pseudomonadati</taxon>
        <taxon>Campylobacterota</taxon>
        <taxon>Epsilonproteobacteria</taxon>
        <taxon>Nautiliales</taxon>
        <taxon>Nitratiruptoraceae</taxon>
        <taxon>Nitratiruptor</taxon>
    </lineage>
</organism>
<dbReference type="EC" id="6.3.2.5" evidence="3"/>
<keyword evidence="3 4" id="KW-0285">Flavoprotein</keyword>
<feature type="region of interest" description="Phosphopantothenoylcysteine decarboxylase" evidence="3">
    <location>
        <begin position="1"/>
        <end position="188"/>
    </location>
</feature>
<dbReference type="GO" id="GO:0046872">
    <property type="term" value="F:metal ion binding"/>
    <property type="evidence" value="ECO:0007669"/>
    <property type="project" value="UniProtKB-KW"/>
</dbReference>
<comment type="similarity">
    <text evidence="3 4">In the C-terminal section; belongs to the PPC synthetase family.</text>
</comment>